<accession>A0A3N4K9A8</accession>
<dbReference type="AlphaFoldDB" id="A0A3N4K9A8"/>
<dbReference type="EMBL" id="ML120351">
    <property type="protein sequence ID" value="RPB05929.1"/>
    <property type="molecule type" value="Genomic_DNA"/>
</dbReference>
<evidence type="ECO:0000313" key="2">
    <source>
        <dbReference type="Proteomes" id="UP000276215"/>
    </source>
</evidence>
<sequence>MNSIIDQYPIISVLATHISKDDLINLSLTSKSAQNTLYKDSIEHRENLYARAVPSTCSFTNSGKGYHRFSVPLKQLEARSCIRRLSSCQWMRGCTLKKRLRNVCVPCENRRLVKREKICKCDRVGLWICGNCSDSIEIGDELIRREEQERERNEMMAKMVGTVCTGNDLKCRGPKHGEKEEVKEGEVQHHEEEEKGGMVVICNWCDGLASREVKSF</sequence>
<organism evidence="1 2">
    <name type="scientific">Choiromyces venosus 120613-1</name>
    <dbReference type="NCBI Taxonomy" id="1336337"/>
    <lineage>
        <taxon>Eukaryota</taxon>
        <taxon>Fungi</taxon>
        <taxon>Dikarya</taxon>
        <taxon>Ascomycota</taxon>
        <taxon>Pezizomycotina</taxon>
        <taxon>Pezizomycetes</taxon>
        <taxon>Pezizales</taxon>
        <taxon>Tuberaceae</taxon>
        <taxon>Choiromyces</taxon>
    </lineage>
</organism>
<dbReference type="OrthoDB" id="5288318at2759"/>
<name>A0A3N4K9A8_9PEZI</name>
<reference evidence="1 2" key="1">
    <citation type="journal article" date="2018" name="Nat. Ecol. Evol.">
        <title>Pezizomycetes genomes reveal the molecular basis of ectomycorrhizal truffle lifestyle.</title>
        <authorList>
            <person name="Murat C."/>
            <person name="Payen T."/>
            <person name="Noel B."/>
            <person name="Kuo A."/>
            <person name="Morin E."/>
            <person name="Chen J."/>
            <person name="Kohler A."/>
            <person name="Krizsan K."/>
            <person name="Balestrini R."/>
            <person name="Da Silva C."/>
            <person name="Montanini B."/>
            <person name="Hainaut M."/>
            <person name="Levati E."/>
            <person name="Barry K.W."/>
            <person name="Belfiori B."/>
            <person name="Cichocki N."/>
            <person name="Clum A."/>
            <person name="Dockter R.B."/>
            <person name="Fauchery L."/>
            <person name="Guy J."/>
            <person name="Iotti M."/>
            <person name="Le Tacon F."/>
            <person name="Lindquist E.A."/>
            <person name="Lipzen A."/>
            <person name="Malagnac F."/>
            <person name="Mello A."/>
            <person name="Molinier V."/>
            <person name="Miyauchi S."/>
            <person name="Poulain J."/>
            <person name="Riccioni C."/>
            <person name="Rubini A."/>
            <person name="Sitrit Y."/>
            <person name="Splivallo R."/>
            <person name="Traeger S."/>
            <person name="Wang M."/>
            <person name="Zifcakova L."/>
            <person name="Wipf D."/>
            <person name="Zambonelli A."/>
            <person name="Paolocci F."/>
            <person name="Nowrousian M."/>
            <person name="Ottonello S."/>
            <person name="Baldrian P."/>
            <person name="Spatafora J.W."/>
            <person name="Henrissat B."/>
            <person name="Nagy L.G."/>
            <person name="Aury J.M."/>
            <person name="Wincker P."/>
            <person name="Grigoriev I.V."/>
            <person name="Bonfante P."/>
            <person name="Martin F.M."/>
        </authorList>
    </citation>
    <scope>NUCLEOTIDE SEQUENCE [LARGE SCALE GENOMIC DNA]</scope>
    <source>
        <strain evidence="1 2">120613-1</strain>
    </source>
</reference>
<proteinExistence type="predicted"/>
<dbReference type="Proteomes" id="UP000276215">
    <property type="component" value="Unassembled WGS sequence"/>
</dbReference>
<evidence type="ECO:0000313" key="1">
    <source>
        <dbReference type="EMBL" id="RPB05929.1"/>
    </source>
</evidence>
<evidence type="ECO:0008006" key="3">
    <source>
        <dbReference type="Google" id="ProtNLM"/>
    </source>
</evidence>
<protein>
    <recommendedName>
        <fullName evidence="3">F-box domain-containing protein</fullName>
    </recommendedName>
</protein>
<gene>
    <name evidence="1" type="ORF">L873DRAFT_1839449</name>
</gene>
<keyword evidence="2" id="KW-1185">Reference proteome</keyword>